<keyword evidence="10 13" id="KW-1133">Transmembrane helix</keyword>
<dbReference type="GO" id="GO:0046872">
    <property type="term" value="F:metal ion binding"/>
    <property type="evidence" value="ECO:0007669"/>
    <property type="project" value="UniProtKB-KW"/>
</dbReference>
<proteinExistence type="inferred from homology"/>
<comment type="caution">
    <text evidence="15">The sequence shown here is derived from an EMBL/GenBank/DDBJ whole genome shotgun (WGS) entry which is preliminary data.</text>
</comment>
<evidence type="ECO:0000256" key="1">
    <source>
        <dbReference type="ARBA" id="ARBA00001947"/>
    </source>
</evidence>
<reference evidence="15 16" key="1">
    <citation type="journal article" date="2016" name="Nat. Commun.">
        <title>Thousands of microbial genomes shed light on interconnected biogeochemical processes in an aquifer system.</title>
        <authorList>
            <person name="Anantharaman K."/>
            <person name="Brown C.T."/>
            <person name="Hug L.A."/>
            <person name="Sharon I."/>
            <person name="Castelle C.J."/>
            <person name="Probst A.J."/>
            <person name="Thomas B.C."/>
            <person name="Singh A."/>
            <person name="Wilkins M.J."/>
            <person name="Karaoz U."/>
            <person name="Brodie E.L."/>
            <person name="Williams K.H."/>
            <person name="Hubbard S.S."/>
            <person name="Banfield J.F."/>
        </authorList>
    </citation>
    <scope>NUCLEOTIDE SEQUENCE [LARGE SCALE GENOMIC DNA]</scope>
</reference>
<evidence type="ECO:0000256" key="5">
    <source>
        <dbReference type="ARBA" id="ARBA00022670"/>
    </source>
</evidence>
<evidence type="ECO:0000256" key="4">
    <source>
        <dbReference type="ARBA" id="ARBA00022475"/>
    </source>
</evidence>
<evidence type="ECO:0000256" key="2">
    <source>
        <dbReference type="ARBA" id="ARBA00004651"/>
    </source>
</evidence>
<evidence type="ECO:0000256" key="9">
    <source>
        <dbReference type="ARBA" id="ARBA00022833"/>
    </source>
</evidence>
<evidence type="ECO:0000259" key="14">
    <source>
        <dbReference type="Pfam" id="PF02163"/>
    </source>
</evidence>
<dbReference type="PANTHER" id="PTHR35864">
    <property type="entry name" value="ZINC METALLOPROTEASE MJ0611-RELATED"/>
    <property type="match status" value="1"/>
</dbReference>
<evidence type="ECO:0000256" key="6">
    <source>
        <dbReference type="ARBA" id="ARBA00022692"/>
    </source>
</evidence>
<keyword evidence="6 13" id="KW-0812">Transmembrane</keyword>
<feature type="transmembrane region" description="Helical" evidence="13">
    <location>
        <begin position="93"/>
        <end position="118"/>
    </location>
</feature>
<evidence type="ECO:0000256" key="10">
    <source>
        <dbReference type="ARBA" id="ARBA00022989"/>
    </source>
</evidence>
<evidence type="ECO:0000313" key="15">
    <source>
        <dbReference type="EMBL" id="OGK21062.1"/>
    </source>
</evidence>
<evidence type="ECO:0000256" key="11">
    <source>
        <dbReference type="ARBA" id="ARBA00023049"/>
    </source>
</evidence>
<comment type="subcellular location">
    <subcellularLocation>
        <location evidence="2">Cell membrane</location>
        <topology evidence="2">Multi-pass membrane protein</topology>
    </subcellularLocation>
</comment>
<protein>
    <recommendedName>
        <fullName evidence="14">Peptidase M50 domain-containing protein</fullName>
    </recommendedName>
</protein>
<dbReference type="EMBL" id="MFZI01000022">
    <property type="protein sequence ID" value="OGK21062.1"/>
    <property type="molecule type" value="Genomic_DNA"/>
</dbReference>
<sequence>MPNLISLPIFIFILIYSIILHEVAHGLVADYLGDPTARLMKRLTLNPFPHIDPIGSILLPLLLIVTGSNFLFGWAKPVPFDPFNLKNPRRDSALISLAGPATNLFIALVGSILMRLLIFIELPVLSTIGMLILPVVIIINISLAVFNLLPIAPLDGFKIVGGILSEHRAKEWYELERYGFIFLMILLISPGLLNIIVGPVINFLRSLLLPGSYGGFI</sequence>
<dbReference type="Proteomes" id="UP000177026">
    <property type="component" value="Unassembled WGS sequence"/>
</dbReference>
<dbReference type="AlphaFoldDB" id="A0A1F7GRI2"/>
<feature type="transmembrane region" description="Helical" evidence="13">
    <location>
        <begin position="53"/>
        <end position="72"/>
    </location>
</feature>
<evidence type="ECO:0000256" key="7">
    <source>
        <dbReference type="ARBA" id="ARBA00022723"/>
    </source>
</evidence>
<evidence type="ECO:0000256" key="3">
    <source>
        <dbReference type="ARBA" id="ARBA00007931"/>
    </source>
</evidence>
<dbReference type="InterPro" id="IPR052348">
    <property type="entry name" value="Metallopeptidase_M50B"/>
</dbReference>
<accession>A0A1F7GRI2</accession>
<dbReference type="InterPro" id="IPR008915">
    <property type="entry name" value="Peptidase_M50"/>
</dbReference>
<evidence type="ECO:0000256" key="12">
    <source>
        <dbReference type="ARBA" id="ARBA00023136"/>
    </source>
</evidence>
<comment type="cofactor">
    <cofactor evidence="1">
        <name>Zn(2+)</name>
        <dbReference type="ChEBI" id="CHEBI:29105"/>
    </cofactor>
</comment>
<keyword evidence="7" id="KW-0479">Metal-binding</keyword>
<dbReference type="GO" id="GO:0006508">
    <property type="term" value="P:proteolysis"/>
    <property type="evidence" value="ECO:0007669"/>
    <property type="project" value="UniProtKB-KW"/>
</dbReference>
<feature type="domain" description="Peptidase M50" evidence="14">
    <location>
        <begin position="133"/>
        <end position="174"/>
    </location>
</feature>
<dbReference type="CDD" id="cd06158">
    <property type="entry name" value="S2P-M50_like_1"/>
    <property type="match status" value="1"/>
</dbReference>
<dbReference type="PANTHER" id="PTHR35864:SF1">
    <property type="entry name" value="ZINC METALLOPROTEASE YWHC-RELATED"/>
    <property type="match status" value="1"/>
</dbReference>
<dbReference type="InterPro" id="IPR044537">
    <property type="entry name" value="Rip2-like"/>
</dbReference>
<feature type="transmembrane region" description="Helical" evidence="13">
    <location>
        <begin position="178"/>
        <end position="201"/>
    </location>
</feature>
<evidence type="ECO:0000313" key="16">
    <source>
        <dbReference type="Proteomes" id="UP000177026"/>
    </source>
</evidence>
<keyword evidence="9" id="KW-0862">Zinc</keyword>
<keyword evidence="4" id="KW-1003">Cell membrane</keyword>
<keyword evidence="5" id="KW-0645">Protease</keyword>
<feature type="transmembrane region" description="Helical" evidence="13">
    <location>
        <begin position="124"/>
        <end position="149"/>
    </location>
</feature>
<comment type="similarity">
    <text evidence="3">Belongs to the peptidase M50B family.</text>
</comment>
<keyword evidence="11" id="KW-0482">Metalloprotease</keyword>
<keyword evidence="8" id="KW-0378">Hydrolase</keyword>
<keyword evidence="12 13" id="KW-0472">Membrane</keyword>
<evidence type="ECO:0000256" key="13">
    <source>
        <dbReference type="SAM" id="Phobius"/>
    </source>
</evidence>
<organism evidence="15 16">
    <name type="scientific">Candidatus Roizmanbacteria bacterium RIFCSPHIGHO2_01_FULL_39_8</name>
    <dbReference type="NCBI Taxonomy" id="1802033"/>
    <lineage>
        <taxon>Bacteria</taxon>
        <taxon>Candidatus Roizmaniibacteriota</taxon>
    </lineage>
</organism>
<name>A0A1F7GRI2_9BACT</name>
<dbReference type="GO" id="GO:0008237">
    <property type="term" value="F:metallopeptidase activity"/>
    <property type="evidence" value="ECO:0007669"/>
    <property type="project" value="UniProtKB-KW"/>
</dbReference>
<evidence type="ECO:0000256" key="8">
    <source>
        <dbReference type="ARBA" id="ARBA00022801"/>
    </source>
</evidence>
<dbReference type="Pfam" id="PF02163">
    <property type="entry name" value="Peptidase_M50"/>
    <property type="match status" value="1"/>
</dbReference>
<gene>
    <name evidence="15" type="ORF">A2866_01890</name>
</gene>
<dbReference type="GO" id="GO:0005886">
    <property type="term" value="C:plasma membrane"/>
    <property type="evidence" value="ECO:0007669"/>
    <property type="project" value="UniProtKB-SubCell"/>
</dbReference>
<feature type="transmembrane region" description="Helical" evidence="13">
    <location>
        <begin position="7"/>
        <end position="33"/>
    </location>
</feature>